<evidence type="ECO:0000256" key="1">
    <source>
        <dbReference type="SAM" id="MobiDB-lite"/>
    </source>
</evidence>
<name>A0A1F7JA49_9BACT</name>
<sequence length="285" mass="31964">MKTLPRANAITHIISIKIKIPKEKIELVSSSMFNYGAANHDLTTLIAAKTALIPEKVSEVLTLFSQNLKEPAPQIAEKIASQTKIEREKVINVIKEFSDAVTDTKLAEEIAAKQNLEAADVKKVAAAQKPVLTEADKNIEDVTPVSPQVTIDEYEQVKKMWVEHYEKGEIPPAENLKTRAEWVDQDIVLITNTLNKLLSEDKNLQEQALDEVGFILPIFLVNNLSGEQLVTYLKAKIEAAKEVKSLGLKEKEIADRLEEQSEKVEVNRPKKKEAAKTMEMKREIS</sequence>
<evidence type="ECO:0000313" key="2">
    <source>
        <dbReference type="EMBL" id="OGK52508.1"/>
    </source>
</evidence>
<dbReference type="AlphaFoldDB" id="A0A1F7JA49"/>
<dbReference type="Proteomes" id="UP000178857">
    <property type="component" value="Unassembled WGS sequence"/>
</dbReference>
<reference evidence="2 3" key="1">
    <citation type="journal article" date="2016" name="Nat. Commun.">
        <title>Thousands of microbial genomes shed light on interconnected biogeochemical processes in an aquifer system.</title>
        <authorList>
            <person name="Anantharaman K."/>
            <person name="Brown C.T."/>
            <person name="Hug L.A."/>
            <person name="Sharon I."/>
            <person name="Castelle C.J."/>
            <person name="Probst A.J."/>
            <person name="Thomas B.C."/>
            <person name="Singh A."/>
            <person name="Wilkins M.J."/>
            <person name="Karaoz U."/>
            <person name="Brodie E.L."/>
            <person name="Williams K.H."/>
            <person name="Hubbard S.S."/>
            <person name="Banfield J.F."/>
        </authorList>
    </citation>
    <scope>NUCLEOTIDE SEQUENCE [LARGE SCALE GENOMIC DNA]</scope>
</reference>
<dbReference type="EMBL" id="MGAT01000022">
    <property type="protein sequence ID" value="OGK52508.1"/>
    <property type="molecule type" value="Genomic_DNA"/>
</dbReference>
<evidence type="ECO:0000313" key="3">
    <source>
        <dbReference type="Proteomes" id="UP000178857"/>
    </source>
</evidence>
<accession>A0A1F7JA49</accession>
<organism evidence="2 3">
    <name type="scientific">Candidatus Roizmanbacteria bacterium RIFCSPLOWO2_01_FULL_44_13</name>
    <dbReference type="NCBI Taxonomy" id="1802069"/>
    <lineage>
        <taxon>Bacteria</taxon>
        <taxon>Candidatus Roizmaniibacteriota</taxon>
    </lineage>
</organism>
<proteinExistence type="predicted"/>
<feature type="region of interest" description="Disordered" evidence="1">
    <location>
        <begin position="258"/>
        <end position="285"/>
    </location>
</feature>
<comment type="caution">
    <text evidence="2">The sequence shown here is derived from an EMBL/GenBank/DDBJ whole genome shotgun (WGS) entry which is preliminary data.</text>
</comment>
<gene>
    <name evidence="2" type="ORF">A2970_01800</name>
</gene>
<protein>
    <submittedName>
        <fullName evidence="2">Uncharacterized protein</fullName>
    </submittedName>
</protein>